<dbReference type="EMBL" id="JANRHJ010000008">
    <property type="protein sequence ID" value="MCR8873959.1"/>
    <property type="molecule type" value="Genomic_DNA"/>
</dbReference>
<feature type="transmembrane region" description="Helical" evidence="1">
    <location>
        <begin position="117"/>
        <end position="139"/>
    </location>
</feature>
<keyword evidence="1" id="KW-0812">Transmembrane</keyword>
<keyword evidence="1" id="KW-1133">Transmembrane helix</keyword>
<dbReference type="Proteomes" id="UP001204579">
    <property type="component" value="Unassembled WGS sequence"/>
</dbReference>
<reference evidence="2 3" key="1">
    <citation type="submission" date="2022-08" db="EMBL/GenBank/DDBJ databases">
        <authorList>
            <person name="Zeman M."/>
            <person name="Kubasova T."/>
        </authorList>
    </citation>
    <scope>NUCLEOTIDE SEQUENCE [LARGE SCALE GENOMIC DNA]</scope>
    <source>
        <strain evidence="2 3">ET62</strain>
    </source>
</reference>
<evidence type="ECO:0000313" key="3">
    <source>
        <dbReference type="Proteomes" id="UP001204579"/>
    </source>
</evidence>
<feature type="transmembrane region" description="Helical" evidence="1">
    <location>
        <begin position="6"/>
        <end position="26"/>
    </location>
</feature>
<feature type="transmembrane region" description="Helical" evidence="1">
    <location>
        <begin position="207"/>
        <end position="225"/>
    </location>
</feature>
<dbReference type="GeneID" id="82442334"/>
<accession>A0AAW5NA99</accession>
<feature type="transmembrane region" description="Helical" evidence="1">
    <location>
        <begin position="77"/>
        <end position="105"/>
    </location>
</feature>
<name>A0AAW5NA99_9BACT</name>
<dbReference type="AlphaFoldDB" id="A0AAW5NA99"/>
<protein>
    <submittedName>
        <fullName evidence="2">Uncharacterized protein</fullName>
    </submittedName>
</protein>
<comment type="caution">
    <text evidence="2">The sequence shown here is derived from an EMBL/GenBank/DDBJ whole genome shotgun (WGS) entry which is preliminary data.</text>
</comment>
<proteinExistence type="predicted"/>
<evidence type="ECO:0000256" key="1">
    <source>
        <dbReference type="SAM" id="Phobius"/>
    </source>
</evidence>
<feature type="transmembrane region" description="Helical" evidence="1">
    <location>
        <begin position="38"/>
        <end position="57"/>
    </location>
</feature>
<keyword evidence="1" id="KW-0472">Membrane</keyword>
<keyword evidence="3" id="KW-1185">Reference proteome</keyword>
<evidence type="ECO:0000313" key="2">
    <source>
        <dbReference type="EMBL" id="MCR8873959.1"/>
    </source>
</evidence>
<sequence>MKRTDFYFMLIVVALFAPFFLSESLYAGYQSFNAEHGMIMSFIKFAILSTLGELLGLRISTGNYYRTGFGVLPRAVVWGIFGMGINMAFIIFSTGVPAVAAYLGVADPAGIMAGPVCLSKVLLALAISVCLNSIFAPVFMTFHKITDTHILATGGTLRGLFTPIPMGDIMQNMNWHVQWNFVFKKTIPFFWYPAHTITFLLPGESRVLFAALLGVVLGVILAIAARKK</sequence>
<organism evidence="2 3">
    <name type="scientific">Phocaeicola barnesiae</name>
    <dbReference type="NCBI Taxonomy" id="376804"/>
    <lineage>
        <taxon>Bacteria</taxon>
        <taxon>Pseudomonadati</taxon>
        <taxon>Bacteroidota</taxon>
        <taxon>Bacteroidia</taxon>
        <taxon>Bacteroidales</taxon>
        <taxon>Bacteroidaceae</taxon>
        <taxon>Phocaeicola</taxon>
    </lineage>
</organism>
<gene>
    <name evidence="2" type="ORF">NW209_08025</name>
</gene>
<dbReference type="RefSeq" id="WP_018709807.1">
    <property type="nucleotide sequence ID" value="NZ_CALULB010000004.1"/>
</dbReference>